<proteinExistence type="inferred from homology"/>
<evidence type="ECO:0000313" key="5">
    <source>
        <dbReference type="Proteomes" id="UP000039865"/>
    </source>
</evidence>
<comment type="similarity">
    <text evidence="1">Belongs to the thioesterase PaaI family.</text>
</comment>
<dbReference type="Pfam" id="PF03061">
    <property type="entry name" value="4HBT"/>
    <property type="match status" value="1"/>
</dbReference>
<evidence type="ECO:0000259" key="3">
    <source>
        <dbReference type="Pfam" id="PF03061"/>
    </source>
</evidence>
<sequence>MQKQQVVFDKEVVRSNLMKVHELAKKPQFQETFGKHYNDILRLDDVIFEEGVVGIVHYKFKIPDYMVDSNGNAHRRALLTMTDVIPYFAILGFESRQGISVQLSTEFLNDAPVDQDLLGICRIIKLGRGNAFTDCTIINPKNNLPLVKGSLTMNFVESRHKL</sequence>
<dbReference type="PANTHER" id="PTHR21660">
    <property type="entry name" value="THIOESTERASE SUPERFAMILY MEMBER-RELATED"/>
    <property type="match status" value="1"/>
</dbReference>
<dbReference type="Proteomes" id="UP000039865">
    <property type="component" value="Unassembled WGS sequence"/>
</dbReference>
<dbReference type="InterPro" id="IPR029069">
    <property type="entry name" value="HotDog_dom_sf"/>
</dbReference>
<name>A0A078ABR9_STYLE</name>
<feature type="domain" description="Thioesterase" evidence="3">
    <location>
        <begin position="72"/>
        <end position="144"/>
    </location>
</feature>
<reference evidence="4 5" key="1">
    <citation type="submission" date="2014-06" db="EMBL/GenBank/DDBJ databases">
        <authorList>
            <person name="Swart Estienne"/>
        </authorList>
    </citation>
    <scope>NUCLEOTIDE SEQUENCE [LARGE SCALE GENOMIC DNA]</scope>
    <source>
        <strain evidence="4 5">130c</strain>
    </source>
</reference>
<dbReference type="GO" id="GO:0047617">
    <property type="term" value="F:fatty acyl-CoA hydrolase activity"/>
    <property type="evidence" value="ECO:0007669"/>
    <property type="project" value="InterPro"/>
</dbReference>
<keyword evidence="5" id="KW-1185">Reference proteome</keyword>
<protein>
    <recommendedName>
        <fullName evidence="3">Thioesterase domain-containing protein</fullName>
    </recommendedName>
</protein>
<dbReference type="Gene3D" id="3.10.129.10">
    <property type="entry name" value="Hotdog Thioesterase"/>
    <property type="match status" value="1"/>
</dbReference>
<evidence type="ECO:0000313" key="4">
    <source>
        <dbReference type="EMBL" id="CDW79634.1"/>
    </source>
</evidence>
<dbReference type="InterPro" id="IPR006683">
    <property type="entry name" value="Thioestr_dom"/>
</dbReference>
<evidence type="ECO:0000256" key="2">
    <source>
        <dbReference type="ARBA" id="ARBA00022801"/>
    </source>
</evidence>
<dbReference type="EMBL" id="CCKQ01008193">
    <property type="protein sequence ID" value="CDW79634.1"/>
    <property type="molecule type" value="Genomic_DNA"/>
</dbReference>
<accession>A0A078ABR9</accession>
<dbReference type="OrthoDB" id="46529at2759"/>
<dbReference type="AlphaFoldDB" id="A0A078ABR9"/>
<dbReference type="InterPro" id="IPR039298">
    <property type="entry name" value="ACOT13"/>
</dbReference>
<evidence type="ECO:0000256" key="1">
    <source>
        <dbReference type="ARBA" id="ARBA00008324"/>
    </source>
</evidence>
<gene>
    <name evidence="4" type="primary">Contig844.g921</name>
    <name evidence="4" type="ORF">STYLEM_8624</name>
</gene>
<organism evidence="4 5">
    <name type="scientific">Stylonychia lemnae</name>
    <name type="common">Ciliate</name>
    <dbReference type="NCBI Taxonomy" id="5949"/>
    <lineage>
        <taxon>Eukaryota</taxon>
        <taxon>Sar</taxon>
        <taxon>Alveolata</taxon>
        <taxon>Ciliophora</taxon>
        <taxon>Intramacronucleata</taxon>
        <taxon>Spirotrichea</taxon>
        <taxon>Stichotrichia</taxon>
        <taxon>Sporadotrichida</taxon>
        <taxon>Oxytrichidae</taxon>
        <taxon>Stylonychinae</taxon>
        <taxon>Stylonychia</taxon>
    </lineage>
</organism>
<dbReference type="PANTHER" id="PTHR21660:SF1">
    <property type="entry name" value="ACYL-COENZYME A THIOESTERASE 13"/>
    <property type="match status" value="1"/>
</dbReference>
<dbReference type="InParanoid" id="A0A078ABR9"/>
<keyword evidence="2" id="KW-0378">Hydrolase</keyword>
<dbReference type="SUPFAM" id="SSF54637">
    <property type="entry name" value="Thioesterase/thiol ester dehydrase-isomerase"/>
    <property type="match status" value="1"/>
</dbReference>